<protein>
    <submittedName>
        <fullName evidence="1">Transposase-like protein</fullName>
    </submittedName>
</protein>
<reference evidence="1 2" key="1">
    <citation type="submission" date="2020-08" db="EMBL/GenBank/DDBJ databases">
        <title>Genomic Encyclopedia of Type Strains, Phase IV (KMG-V): Genome sequencing to study the core and pangenomes of soil and plant-associated prokaryotes.</title>
        <authorList>
            <person name="Whitman W."/>
        </authorList>
    </citation>
    <scope>NUCLEOTIDE SEQUENCE [LARGE SCALE GENOMIC DNA]</scope>
    <source>
        <strain evidence="1 2">SEMIA 415</strain>
    </source>
</reference>
<evidence type="ECO:0000313" key="1">
    <source>
        <dbReference type="EMBL" id="MBB4289071.1"/>
    </source>
</evidence>
<dbReference type="EMBL" id="JACIGO010000001">
    <property type="protein sequence ID" value="MBB4289071.1"/>
    <property type="molecule type" value="Genomic_DNA"/>
</dbReference>
<evidence type="ECO:0000313" key="2">
    <source>
        <dbReference type="Proteomes" id="UP000538507"/>
    </source>
</evidence>
<dbReference type="Proteomes" id="UP000538507">
    <property type="component" value="Unassembled WGS sequence"/>
</dbReference>
<organism evidence="1 2">
    <name type="scientific">Rhizobium leguminosarum</name>
    <dbReference type="NCBI Taxonomy" id="384"/>
    <lineage>
        <taxon>Bacteria</taxon>
        <taxon>Pseudomonadati</taxon>
        <taxon>Pseudomonadota</taxon>
        <taxon>Alphaproteobacteria</taxon>
        <taxon>Hyphomicrobiales</taxon>
        <taxon>Rhizobiaceae</taxon>
        <taxon>Rhizobium/Agrobacterium group</taxon>
        <taxon>Rhizobium</taxon>
    </lineage>
</organism>
<dbReference type="AlphaFoldDB" id="A0AAE2MGS0"/>
<comment type="caution">
    <text evidence="1">The sequence shown here is derived from an EMBL/GenBank/DDBJ whole genome shotgun (WGS) entry which is preliminary data.</text>
</comment>
<accession>A0AAE2MGS0</accession>
<name>A0AAE2MGS0_RHILE</name>
<proteinExistence type="predicted"/>
<gene>
    <name evidence="1" type="ORF">GGE16_001087</name>
</gene>
<sequence>MSNFKWRHFQERLSFGRWYCRYGVSYRDLEQMMGERGVPVDQSTIYRRVQKYAPEIEKRLRWH</sequence>